<dbReference type="Proteomes" id="UP000501726">
    <property type="component" value="Chromosome"/>
</dbReference>
<dbReference type="RefSeq" id="WP_173273286.1">
    <property type="nucleotide sequence ID" value="NZ_AP021889.1"/>
</dbReference>
<evidence type="ECO:0000313" key="7">
    <source>
        <dbReference type="EMBL" id="BBP46551.1"/>
    </source>
</evidence>
<dbReference type="AlphaFoldDB" id="A0A6F8PWP9"/>
<dbReference type="FunFam" id="1.10.287.950:FF:000001">
    <property type="entry name" value="Methyl-accepting chemotaxis sensory transducer"/>
    <property type="match status" value="1"/>
</dbReference>
<evidence type="ECO:0000256" key="3">
    <source>
        <dbReference type="ARBA" id="ARBA00029447"/>
    </source>
</evidence>
<dbReference type="SMART" id="SM00283">
    <property type="entry name" value="MA"/>
    <property type="match status" value="1"/>
</dbReference>
<feature type="domain" description="HAMP" evidence="6">
    <location>
        <begin position="356"/>
        <end position="410"/>
    </location>
</feature>
<evidence type="ECO:0000256" key="4">
    <source>
        <dbReference type="PROSITE-ProRule" id="PRU00284"/>
    </source>
</evidence>
<dbReference type="GO" id="GO:0006935">
    <property type="term" value="P:chemotaxis"/>
    <property type="evidence" value="ECO:0007669"/>
    <property type="project" value="UniProtKB-ARBA"/>
</dbReference>
<evidence type="ECO:0000313" key="8">
    <source>
        <dbReference type="Proteomes" id="UP000501726"/>
    </source>
</evidence>
<dbReference type="Pfam" id="PF00015">
    <property type="entry name" value="MCPsignal"/>
    <property type="match status" value="1"/>
</dbReference>
<dbReference type="SUPFAM" id="SSF58104">
    <property type="entry name" value="Methyl-accepting chemotaxis protein (MCP) signaling domain"/>
    <property type="match status" value="1"/>
</dbReference>
<dbReference type="InterPro" id="IPR004089">
    <property type="entry name" value="MCPsignal_dom"/>
</dbReference>
<dbReference type="PROSITE" id="PS50885">
    <property type="entry name" value="HAMP"/>
    <property type="match status" value="1"/>
</dbReference>
<accession>A0A6F8PWP9</accession>
<keyword evidence="8" id="KW-1185">Reference proteome</keyword>
<evidence type="ECO:0000256" key="1">
    <source>
        <dbReference type="ARBA" id="ARBA00004370"/>
    </source>
</evidence>
<dbReference type="PROSITE" id="PS50111">
    <property type="entry name" value="CHEMOTAXIS_TRANSDUC_2"/>
    <property type="match status" value="1"/>
</dbReference>
<dbReference type="CDD" id="cd11386">
    <property type="entry name" value="MCP_signal"/>
    <property type="match status" value="1"/>
</dbReference>
<comment type="subcellular location">
    <subcellularLocation>
        <location evidence="1">Membrane</location>
    </subcellularLocation>
</comment>
<dbReference type="InterPro" id="IPR003660">
    <property type="entry name" value="HAMP_dom"/>
</dbReference>
<sequence length="687" mass="76283">MMKQILNNLSLRKKMKFGFGVIWLALAIITIQAVVNLLIVRNNVVELVNETQPLENAAQDLALHLEQSITLLNGYVLSGNLTDLQIYLQQQEQSKSKINVLQALLIKSERSSEYLPYLSDIEAQLQKLPPLILQVQKMQSSPSQKYPAYAYAENQILPLSRVIQQSILLMRNSEMAILSAERAPTLNLVLEMEAAWLNVISNFRGYLAFRSDEMATQVERYLLQFSGLLGQLKAQSESSLANAMDAKAASLTLEEELAIEQIEQAFADYQQNYLSAKMLHQGEYWRHDLQLMEKQIAPIYQHLQSSFSGLKTLAQTHTRESGEELANGSFWNLVLLLLLSVTGQLVGMFISRKVTDAVVEPVAQISEAMEAIAKGSGDLTQRLPIQSRDEIGDLALHFNQFIGRIQTLLSQISQTLYELESSSEHLQQITLSMNNGVQQQMKATSGLSRSILEMTNQAQSVEDYSSNTTRATAQAAERVLEGGQTVQQTAQEMLRLSDNMQAMIDSVMALREDGKSIGMVVNVIREIAEQTNLLALNAAIEAARAGEHGRGFAVVADEVRSLAKRTQDSTSEIEQIITKIILATEATVQVVDKGQQAAQSSMRSVNQSRDTLQPVTVLMQDISQMSGHMLKAAHAQTQLAQEINSNISDIHQVTEDSLNGASRTKRAGENLMQLALRLEKLVGQFKI</sequence>
<evidence type="ECO:0008006" key="9">
    <source>
        <dbReference type="Google" id="ProtNLM"/>
    </source>
</evidence>
<evidence type="ECO:0000259" key="5">
    <source>
        <dbReference type="PROSITE" id="PS50111"/>
    </source>
</evidence>
<name>A0A6F8PWP9_9GAMM</name>
<dbReference type="Gene3D" id="1.10.287.950">
    <property type="entry name" value="Methyl-accepting chemotaxis protein"/>
    <property type="match status" value="1"/>
</dbReference>
<feature type="domain" description="Methyl-accepting transducer" evidence="5">
    <location>
        <begin position="415"/>
        <end position="651"/>
    </location>
</feature>
<dbReference type="SMART" id="SM00304">
    <property type="entry name" value="HAMP"/>
    <property type="match status" value="2"/>
</dbReference>
<keyword evidence="2 4" id="KW-0807">Transducer</keyword>
<dbReference type="GO" id="GO:0007165">
    <property type="term" value="P:signal transduction"/>
    <property type="evidence" value="ECO:0007669"/>
    <property type="project" value="UniProtKB-KW"/>
</dbReference>
<dbReference type="PANTHER" id="PTHR32089:SF112">
    <property type="entry name" value="LYSOZYME-LIKE PROTEIN-RELATED"/>
    <property type="match status" value="1"/>
</dbReference>
<organism evidence="7 8">
    <name type="scientific">Thiosulfatimonas sediminis</name>
    <dbReference type="NCBI Taxonomy" id="2675054"/>
    <lineage>
        <taxon>Bacteria</taxon>
        <taxon>Pseudomonadati</taxon>
        <taxon>Pseudomonadota</taxon>
        <taxon>Gammaproteobacteria</taxon>
        <taxon>Thiotrichales</taxon>
        <taxon>Piscirickettsiaceae</taxon>
        <taxon>Thiosulfatimonas</taxon>
    </lineage>
</organism>
<protein>
    <recommendedName>
        <fullName evidence="9">Methyl-accepting chemotaxis protein</fullName>
    </recommendedName>
</protein>
<gene>
    <name evidence="7" type="ORF">THMIRHAS_19240</name>
</gene>
<dbReference type="CDD" id="cd06225">
    <property type="entry name" value="HAMP"/>
    <property type="match status" value="1"/>
</dbReference>
<dbReference type="KEGG" id="tse:THMIRHAS_19240"/>
<dbReference type="GO" id="GO:0016020">
    <property type="term" value="C:membrane"/>
    <property type="evidence" value="ECO:0007669"/>
    <property type="project" value="UniProtKB-SubCell"/>
</dbReference>
<proteinExistence type="inferred from homology"/>
<dbReference type="Pfam" id="PF00672">
    <property type="entry name" value="HAMP"/>
    <property type="match status" value="1"/>
</dbReference>
<evidence type="ECO:0000259" key="6">
    <source>
        <dbReference type="PROSITE" id="PS50885"/>
    </source>
</evidence>
<reference evidence="8" key="1">
    <citation type="submission" date="2019-11" db="EMBL/GenBank/DDBJ databases">
        <title>Isolation and characterization of two novel species in the genus Thiomicrorhabdus.</title>
        <authorList>
            <person name="Mochizuki J."/>
            <person name="Kojima H."/>
            <person name="Fukui M."/>
        </authorList>
    </citation>
    <scope>NUCLEOTIDE SEQUENCE [LARGE SCALE GENOMIC DNA]</scope>
    <source>
        <strain evidence="8">aks77</strain>
    </source>
</reference>
<comment type="similarity">
    <text evidence="3">Belongs to the methyl-accepting chemotaxis (MCP) protein family.</text>
</comment>
<dbReference type="PANTHER" id="PTHR32089">
    <property type="entry name" value="METHYL-ACCEPTING CHEMOTAXIS PROTEIN MCPB"/>
    <property type="match status" value="1"/>
</dbReference>
<dbReference type="EMBL" id="AP021889">
    <property type="protein sequence ID" value="BBP46551.1"/>
    <property type="molecule type" value="Genomic_DNA"/>
</dbReference>
<evidence type="ECO:0000256" key="2">
    <source>
        <dbReference type="ARBA" id="ARBA00023224"/>
    </source>
</evidence>